<dbReference type="GeneID" id="7836529"/>
<keyword evidence="2" id="KW-1185">Reference proteome</keyword>
<protein>
    <submittedName>
        <fullName evidence="1">Uncharacterized protein</fullName>
    </submittedName>
</protein>
<gene>
    <name evidence="1" type="ORF">TTHERM_00607130</name>
</gene>
<reference evidence="2" key="1">
    <citation type="journal article" date="2006" name="PLoS Biol.">
        <title>Macronuclear genome sequence of the ciliate Tetrahymena thermophila, a model eukaryote.</title>
        <authorList>
            <person name="Eisen J.A."/>
            <person name="Coyne R.S."/>
            <person name="Wu M."/>
            <person name="Wu D."/>
            <person name="Thiagarajan M."/>
            <person name="Wortman J.R."/>
            <person name="Badger J.H."/>
            <person name="Ren Q."/>
            <person name="Amedeo P."/>
            <person name="Jones K.M."/>
            <person name="Tallon L.J."/>
            <person name="Delcher A.L."/>
            <person name="Salzberg S.L."/>
            <person name="Silva J.C."/>
            <person name="Haas B.J."/>
            <person name="Majoros W.H."/>
            <person name="Farzad M."/>
            <person name="Carlton J.M."/>
            <person name="Smith R.K. Jr."/>
            <person name="Garg J."/>
            <person name="Pearlman R.E."/>
            <person name="Karrer K.M."/>
            <person name="Sun L."/>
            <person name="Manning G."/>
            <person name="Elde N.C."/>
            <person name="Turkewitz A.P."/>
            <person name="Asai D.J."/>
            <person name="Wilkes D.E."/>
            <person name="Wang Y."/>
            <person name="Cai H."/>
            <person name="Collins K."/>
            <person name="Stewart B.A."/>
            <person name="Lee S.R."/>
            <person name="Wilamowska K."/>
            <person name="Weinberg Z."/>
            <person name="Ruzzo W.L."/>
            <person name="Wloga D."/>
            <person name="Gaertig J."/>
            <person name="Frankel J."/>
            <person name="Tsao C.-C."/>
            <person name="Gorovsky M.A."/>
            <person name="Keeling P.J."/>
            <person name="Waller R.F."/>
            <person name="Patron N.J."/>
            <person name="Cherry J.M."/>
            <person name="Stover N.A."/>
            <person name="Krieger C.J."/>
            <person name="del Toro C."/>
            <person name="Ryder H.F."/>
            <person name="Williamson S.C."/>
            <person name="Barbeau R.A."/>
            <person name="Hamilton E.P."/>
            <person name="Orias E."/>
        </authorList>
    </citation>
    <scope>NUCLEOTIDE SEQUENCE [LARGE SCALE GENOMIC DNA]</scope>
    <source>
        <strain evidence="2">SB210</strain>
    </source>
</reference>
<proteinExistence type="predicted"/>
<dbReference type="InParanoid" id="Q22YH8"/>
<name>Q22YH8_TETTS</name>
<accession>Q22YH8</accession>
<dbReference type="Proteomes" id="UP000009168">
    <property type="component" value="Unassembled WGS sequence"/>
</dbReference>
<sequence>MINAKFSHSTNYEASSFQKKLNLKKTIQIQQKEPNKNQMDVCKCNQCQLFSKLSMRSKLQKLAQTNNQDYSIIQQPSLENSQIVGSLLVFLNNIDSSEKKKQNKLFLLKQLVKTSLSSKQTNKQQNNIC</sequence>
<dbReference type="AlphaFoldDB" id="Q22YH8"/>
<dbReference type="EMBL" id="GG662800">
    <property type="protein sequence ID" value="EAR90307.1"/>
    <property type="molecule type" value="Genomic_DNA"/>
</dbReference>
<dbReference type="KEGG" id="tet:TTHERM_00607130"/>
<dbReference type="HOGENOM" id="CLU_1953204_0_0_1"/>
<organism evidence="1 2">
    <name type="scientific">Tetrahymena thermophila (strain SB210)</name>
    <dbReference type="NCBI Taxonomy" id="312017"/>
    <lineage>
        <taxon>Eukaryota</taxon>
        <taxon>Sar</taxon>
        <taxon>Alveolata</taxon>
        <taxon>Ciliophora</taxon>
        <taxon>Intramacronucleata</taxon>
        <taxon>Oligohymenophorea</taxon>
        <taxon>Hymenostomatida</taxon>
        <taxon>Tetrahymenina</taxon>
        <taxon>Tetrahymenidae</taxon>
        <taxon>Tetrahymena</taxon>
    </lineage>
</organism>
<evidence type="ECO:0000313" key="2">
    <source>
        <dbReference type="Proteomes" id="UP000009168"/>
    </source>
</evidence>
<evidence type="ECO:0000313" key="1">
    <source>
        <dbReference type="EMBL" id="EAR90307.1"/>
    </source>
</evidence>
<dbReference type="RefSeq" id="XP_001010552.1">
    <property type="nucleotide sequence ID" value="XM_001010552.1"/>
</dbReference>